<dbReference type="EMBL" id="CP133647">
    <property type="protein sequence ID" value="WNH03730.1"/>
    <property type="molecule type" value="Genomic_DNA"/>
</dbReference>
<proteinExistence type="predicted"/>
<dbReference type="GeneID" id="88855626"/>
<reference evidence="2 3" key="1">
    <citation type="journal article" date="2023" name="Access Microbiol">
        <title>The genome of a steinernematid-associated Pseudomonas piscis bacterium encodes the biosynthesis of insect toxins.</title>
        <authorList>
            <person name="Awori R.M."/>
            <person name="Hendre P."/>
            <person name="Amugune N.O."/>
        </authorList>
    </citation>
    <scope>NUCLEOTIDE SEQUENCE [LARGE SCALE GENOMIC DNA]</scope>
    <source>
        <strain evidence="2 3">97</strain>
    </source>
</reference>
<accession>A0ABY9XMA7</accession>
<dbReference type="Proteomes" id="UP001300348">
    <property type="component" value="Chromosome"/>
</dbReference>
<sequence>MAVEDKKVIKKLLAVVALASVSFFAKSAITDRPLTQQEISLVEAEVKASLKDPGSAKFKHVNLIQDSESSIDVYCGQVNAKNSYGGYVGFKPFMVILLTNQKNERKAMTLPEGEESSTIKEKATMKQCANHGY</sequence>
<protein>
    <submittedName>
        <fullName evidence="2">Uncharacterized protein</fullName>
    </submittedName>
</protein>
<feature type="signal peptide" evidence="1">
    <location>
        <begin position="1"/>
        <end position="27"/>
    </location>
</feature>
<organism evidence="2 3">
    <name type="scientific">Xenorhabdus griffiniae</name>
    <dbReference type="NCBI Taxonomy" id="351672"/>
    <lineage>
        <taxon>Bacteria</taxon>
        <taxon>Pseudomonadati</taxon>
        <taxon>Pseudomonadota</taxon>
        <taxon>Gammaproteobacteria</taxon>
        <taxon>Enterobacterales</taxon>
        <taxon>Morganellaceae</taxon>
        <taxon>Xenorhabdus</taxon>
    </lineage>
</organism>
<feature type="chain" id="PRO_5045662900" evidence="1">
    <location>
        <begin position="28"/>
        <end position="133"/>
    </location>
</feature>
<evidence type="ECO:0000313" key="2">
    <source>
        <dbReference type="EMBL" id="WNH03730.1"/>
    </source>
</evidence>
<keyword evidence="3" id="KW-1185">Reference proteome</keyword>
<evidence type="ECO:0000256" key="1">
    <source>
        <dbReference type="SAM" id="SignalP"/>
    </source>
</evidence>
<keyword evidence="1" id="KW-0732">Signal</keyword>
<evidence type="ECO:0000313" key="3">
    <source>
        <dbReference type="Proteomes" id="UP001300348"/>
    </source>
</evidence>
<gene>
    <name evidence="2" type="ORF">QL112_008675</name>
</gene>
<dbReference type="RefSeq" id="WP_189760171.1">
    <property type="nucleotide sequence ID" value="NZ_CAWPOQ010000324.1"/>
</dbReference>
<name>A0ABY9XMA7_9GAMM</name>